<evidence type="ECO:0000256" key="12">
    <source>
        <dbReference type="ARBA" id="ARBA00023002"/>
    </source>
</evidence>
<evidence type="ECO:0000256" key="10">
    <source>
        <dbReference type="ARBA" id="ARBA00022853"/>
    </source>
</evidence>
<name>A0A397SX80_9GLOM</name>
<evidence type="ECO:0000256" key="20">
    <source>
        <dbReference type="SAM" id="MobiDB-lite"/>
    </source>
</evidence>
<evidence type="ECO:0000259" key="21">
    <source>
        <dbReference type="PROSITE" id="PS50016"/>
    </source>
</evidence>
<evidence type="ECO:0000259" key="22">
    <source>
        <dbReference type="PROSITE" id="PS51184"/>
    </source>
</evidence>
<comment type="cofactor">
    <cofactor evidence="1">
        <name>Fe(2+)</name>
        <dbReference type="ChEBI" id="CHEBI:29033"/>
    </cofactor>
</comment>
<evidence type="ECO:0000256" key="16">
    <source>
        <dbReference type="ARBA" id="ARBA00023242"/>
    </source>
</evidence>
<evidence type="ECO:0000256" key="1">
    <source>
        <dbReference type="ARBA" id="ARBA00001954"/>
    </source>
</evidence>
<dbReference type="InterPro" id="IPR011011">
    <property type="entry name" value="Znf_FYVE_PHD"/>
</dbReference>
<dbReference type="OrthoDB" id="5876800at2759"/>
<organism evidence="23 24">
    <name type="scientific">Glomus cerebriforme</name>
    <dbReference type="NCBI Taxonomy" id="658196"/>
    <lineage>
        <taxon>Eukaryota</taxon>
        <taxon>Fungi</taxon>
        <taxon>Fungi incertae sedis</taxon>
        <taxon>Mucoromycota</taxon>
        <taxon>Glomeromycotina</taxon>
        <taxon>Glomeromycetes</taxon>
        <taxon>Glomerales</taxon>
        <taxon>Glomeraceae</taxon>
        <taxon>Glomus</taxon>
    </lineage>
</organism>
<evidence type="ECO:0000256" key="9">
    <source>
        <dbReference type="ARBA" id="ARBA00022833"/>
    </source>
</evidence>
<keyword evidence="13" id="KW-0408">Iron</keyword>
<dbReference type="CDD" id="cd15612">
    <property type="entry name" value="PHD_OBE1_like"/>
    <property type="match status" value="1"/>
</dbReference>
<keyword evidence="7" id="KW-0479">Metal-binding</keyword>
<gene>
    <name evidence="23" type="ORF">C1645_726589</name>
</gene>
<dbReference type="InterPro" id="IPR050690">
    <property type="entry name" value="JHDM1_Histone_Demethylase"/>
</dbReference>
<evidence type="ECO:0000256" key="14">
    <source>
        <dbReference type="ARBA" id="ARBA00023015"/>
    </source>
</evidence>
<keyword evidence="24" id="KW-1185">Reference proteome</keyword>
<dbReference type="AlphaFoldDB" id="A0A397SX80"/>
<dbReference type="Pfam" id="PF17811">
    <property type="entry name" value="JHD"/>
    <property type="match status" value="1"/>
</dbReference>
<dbReference type="PROSITE" id="PS50016">
    <property type="entry name" value="ZF_PHD_2"/>
    <property type="match status" value="1"/>
</dbReference>
<evidence type="ECO:0000256" key="4">
    <source>
        <dbReference type="ARBA" id="ARBA00008037"/>
    </source>
</evidence>
<dbReference type="InterPro" id="IPR019787">
    <property type="entry name" value="Znf_PHD-finger"/>
</dbReference>
<reference evidence="23 24" key="1">
    <citation type="submission" date="2018-06" db="EMBL/GenBank/DDBJ databases">
        <title>Comparative genomics reveals the genomic features of Rhizophagus irregularis, R. cerebriforme, R. diaphanum and Gigaspora rosea, and their symbiotic lifestyle signature.</title>
        <authorList>
            <person name="Morin E."/>
            <person name="San Clemente H."/>
            <person name="Chen E.C.H."/>
            <person name="De La Providencia I."/>
            <person name="Hainaut M."/>
            <person name="Kuo A."/>
            <person name="Kohler A."/>
            <person name="Murat C."/>
            <person name="Tang N."/>
            <person name="Roy S."/>
            <person name="Loubradou J."/>
            <person name="Henrissat B."/>
            <person name="Grigoriev I.V."/>
            <person name="Corradi N."/>
            <person name="Roux C."/>
            <person name="Martin F.M."/>
        </authorList>
    </citation>
    <scope>NUCLEOTIDE SEQUENCE [LARGE SCALE GENOMIC DNA]</scope>
    <source>
        <strain evidence="23 24">DAOM 227022</strain>
    </source>
</reference>
<protein>
    <recommendedName>
        <fullName evidence="6">JmjC domain-containing histone demethylation protein 1</fullName>
        <ecNumber evidence="5">1.14.11.27</ecNumber>
    </recommendedName>
    <alternativeName>
        <fullName evidence="17">[Histone-H3]-lysine-36 demethylase 1</fullName>
    </alternativeName>
</protein>
<feature type="region of interest" description="Disordered" evidence="20">
    <location>
        <begin position="494"/>
        <end position="524"/>
    </location>
</feature>
<evidence type="ECO:0000256" key="2">
    <source>
        <dbReference type="ARBA" id="ARBA00003909"/>
    </source>
</evidence>
<proteinExistence type="inferred from homology"/>
<keyword evidence="12" id="KW-0560">Oxidoreductase</keyword>
<evidence type="ECO:0000313" key="23">
    <source>
        <dbReference type="EMBL" id="RIA87354.1"/>
    </source>
</evidence>
<feature type="domain" description="PHD-type" evidence="21">
    <location>
        <begin position="9"/>
        <end position="69"/>
    </location>
</feature>
<comment type="catalytic activity">
    <reaction evidence="18">
        <text>N(6),N(6)-dimethyl-L-lysyl(36)-[histone H3] + 2 2-oxoglutarate + 2 O2 = L-lysyl(36)-[histone H3] + 2 formaldehyde + 2 succinate + 2 CO2</text>
        <dbReference type="Rhea" id="RHEA:42032"/>
        <dbReference type="Rhea" id="RHEA-COMP:9785"/>
        <dbReference type="Rhea" id="RHEA-COMP:9787"/>
        <dbReference type="ChEBI" id="CHEBI:15379"/>
        <dbReference type="ChEBI" id="CHEBI:16526"/>
        <dbReference type="ChEBI" id="CHEBI:16810"/>
        <dbReference type="ChEBI" id="CHEBI:16842"/>
        <dbReference type="ChEBI" id="CHEBI:29969"/>
        <dbReference type="ChEBI" id="CHEBI:30031"/>
        <dbReference type="ChEBI" id="CHEBI:61976"/>
        <dbReference type="EC" id="1.14.11.27"/>
    </reaction>
</comment>
<comment type="similarity">
    <text evidence="4">Belongs to the JHDM1 histone demethylase family.</text>
</comment>
<dbReference type="GO" id="GO:0140680">
    <property type="term" value="F:histone H3K36me/H3K36me2 demethylase activity"/>
    <property type="evidence" value="ECO:0007669"/>
    <property type="project" value="UniProtKB-EC"/>
</dbReference>
<dbReference type="GO" id="GO:0005634">
    <property type="term" value="C:nucleus"/>
    <property type="evidence" value="ECO:0007669"/>
    <property type="project" value="UniProtKB-SubCell"/>
</dbReference>
<keyword evidence="15" id="KW-0804">Transcription</keyword>
<feature type="domain" description="JmjC" evidence="22">
    <location>
        <begin position="204"/>
        <end position="368"/>
    </location>
</feature>
<dbReference type="SUPFAM" id="SSF57903">
    <property type="entry name" value="FYVE/PHD zinc finger"/>
    <property type="match status" value="1"/>
</dbReference>
<feature type="region of interest" description="Disordered" evidence="20">
    <location>
        <begin position="546"/>
        <end position="584"/>
    </location>
</feature>
<keyword evidence="14" id="KW-0805">Transcription regulation</keyword>
<dbReference type="STRING" id="658196.A0A397SX80"/>
<comment type="caution">
    <text evidence="23">The sequence shown here is derived from an EMBL/GenBank/DDBJ whole genome shotgun (WGS) entry which is preliminary data.</text>
</comment>
<evidence type="ECO:0000256" key="7">
    <source>
        <dbReference type="ARBA" id="ARBA00022723"/>
    </source>
</evidence>
<sequence length="608" mass="71146">MSQVMDTLGEKCPLCANKQRLVPLWFQENTETWIKCDICNVWCHASCLKLPSEECDRIDEYHCPECTRTHGPSIYKVGIRKSQREHSKVNYADLENGLTGNPYKWKRVLDSKLFQKHKFRKVRGEQLTIDWVRWFGLEEPIIIENPDGLDMKMPHKDITVSDIADAVGYDTLVDVIDVSTQQEIPDWNMYKWATYFDGPKRDQVLNVISLEVSDTPFGNSIMRPRIVRELDWVENMWPNKKNVEYPKVQLYCLMSIKDSFTDFHIDFGGSSVFYHVIKGSKVFYFVPPTPSNLKKYSRWISSPEQSMTFFADLVKDCYEVKLVAGNTMIIPTGWIHAVYTPDDSIVIGGNFLHGFNIGIQLAVYDIEKRTNVPIKYRFPYFEKMSWYAGKYYNKILKGNKRLFRNSDFSRYYINDTNFLDDSLSLSQWELKGIVELALFLLNFTGRLESNSEATTEERQLIKDNIPGEVSDPIRLTKRLSRRINRIINQGNMDFDEESEDQKVNLKSCKKDHDDNPGSLRDNSVSTKIKLRVKRRVDEDHERRVKWAKTSSSVPPRPPPYNYSIYSYDENDRESSTSPTPEEIARVEQIIKEKIREFELENRKKNYKN</sequence>
<evidence type="ECO:0000256" key="8">
    <source>
        <dbReference type="ARBA" id="ARBA00022771"/>
    </source>
</evidence>
<accession>A0A397SX80</accession>
<dbReference type="SMART" id="SM00558">
    <property type="entry name" value="JmjC"/>
    <property type="match status" value="1"/>
</dbReference>
<dbReference type="EMBL" id="QKYT01000312">
    <property type="protein sequence ID" value="RIA87354.1"/>
    <property type="molecule type" value="Genomic_DNA"/>
</dbReference>
<dbReference type="InterPro" id="IPR001965">
    <property type="entry name" value="Znf_PHD"/>
</dbReference>
<dbReference type="PROSITE" id="PS51184">
    <property type="entry name" value="JMJC"/>
    <property type="match status" value="1"/>
</dbReference>
<evidence type="ECO:0000256" key="3">
    <source>
        <dbReference type="ARBA" id="ARBA00004123"/>
    </source>
</evidence>
<dbReference type="Pfam" id="PF02373">
    <property type="entry name" value="JmjC"/>
    <property type="match status" value="1"/>
</dbReference>
<keyword evidence="16" id="KW-0539">Nucleus</keyword>
<evidence type="ECO:0000256" key="18">
    <source>
        <dbReference type="ARBA" id="ARBA00047915"/>
    </source>
</evidence>
<evidence type="ECO:0000256" key="6">
    <source>
        <dbReference type="ARBA" id="ARBA00015153"/>
    </source>
</evidence>
<dbReference type="SUPFAM" id="SSF51197">
    <property type="entry name" value="Clavaminate synthase-like"/>
    <property type="match status" value="1"/>
</dbReference>
<dbReference type="EC" id="1.14.11.27" evidence="5"/>
<dbReference type="PANTHER" id="PTHR23123">
    <property type="entry name" value="PHD/F-BOX CONTAINING PROTEIN"/>
    <property type="match status" value="1"/>
</dbReference>
<keyword evidence="9" id="KW-0862">Zinc</keyword>
<dbReference type="InterPro" id="IPR041070">
    <property type="entry name" value="JHD"/>
</dbReference>
<evidence type="ECO:0000256" key="13">
    <source>
        <dbReference type="ARBA" id="ARBA00023004"/>
    </source>
</evidence>
<dbReference type="InterPro" id="IPR047578">
    <property type="entry name" value="OBE1-like_PHD"/>
</dbReference>
<evidence type="ECO:0000313" key="24">
    <source>
        <dbReference type="Proteomes" id="UP000265703"/>
    </source>
</evidence>
<keyword evidence="11" id="KW-0223">Dioxygenase</keyword>
<evidence type="ECO:0000256" key="5">
    <source>
        <dbReference type="ARBA" id="ARBA00013246"/>
    </source>
</evidence>
<dbReference type="SMART" id="SM00249">
    <property type="entry name" value="PHD"/>
    <property type="match status" value="1"/>
</dbReference>
<dbReference type="Proteomes" id="UP000265703">
    <property type="component" value="Unassembled WGS sequence"/>
</dbReference>
<dbReference type="GO" id="GO:0008270">
    <property type="term" value="F:zinc ion binding"/>
    <property type="evidence" value="ECO:0007669"/>
    <property type="project" value="UniProtKB-KW"/>
</dbReference>
<dbReference type="InterPro" id="IPR003347">
    <property type="entry name" value="JmjC_dom"/>
</dbReference>
<evidence type="ECO:0000256" key="17">
    <source>
        <dbReference type="ARBA" id="ARBA00031083"/>
    </source>
</evidence>
<evidence type="ECO:0000256" key="11">
    <source>
        <dbReference type="ARBA" id="ARBA00022964"/>
    </source>
</evidence>
<keyword evidence="10" id="KW-0156">Chromatin regulator</keyword>
<dbReference type="Gene3D" id="2.60.120.650">
    <property type="entry name" value="Cupin"/>
    <property type="match status" value="1"/>
</dbReference>
<comment type="subcellular location">
    <subcellularLocation>
        <location evidence="3">Nucleus</location>
    </subcellularLocation>
</comment>
<feature type="compositionally biased region" description="Basic and acidic residues" evidence="20">
    <location>
        <begin position="500"/>
        <end position="515"/>
    </location>
</feature>
<keyword evidence="8 19" id="KW-0863">Zinc-finger</keyword>
<evidence type="ECO:0000256" key="15">
    <source>
        <dbReference type="ARBA" id="ARBA00023163"/>
    </source>
</evidence>
<evidence type="ECO:0000256" key="19">
    <source>
        <dbReference type="PROSITE-ProRule" id="PRU00146"/>
    </source>
</evidence>
<comment type="function">
    <text evidence="2">Histone demethylase that specifically demethylates 'Lys-36' of histone H3, thereby playing a central role in histone code.</text>
</comment>